<evidence type="ECO:0000313" key="2">
    <source>
        <dbReference type="EMBL" id="CAF99565.1"/>
    </source>
</evidence>
<dbReference type="KEGG" id="tng:GSTEN00017694G001"/>
<comment type="caution">
    <text evidence="2">The sequence shown here is derived from an EMBL/GenBank/DDBJ whole genome shotgun (WGS) entry which is preliminary data.</text>
</comment>
<feature type="region of interest" description="Disordered" evidence="1">
    <location>
        <begin position="1"/>
        <end position="35"/>
    </location>
</feature>
<organism evidence="2">
    <name type="scientific">Tetraodon nigroviridis</name>
    <name type="common">Spotted green pufferfish</name>
    <name type="synonym">Chelonodon nigroviridis</name>
    <dbReference type="NCBI Taxonomy" id="99883"/>
    <lineage>
        <taxon>Eukaryota</taxon>
        <taxon>Metazoa</taxon>
        <taxon>Chordata</taxon>
        <taxon>Craniata</taxon>
        <taxon>Vertebrata</taxon>
        <taxon>Euteleostomi</taxon>
        <taxon>Actinopterygii</taxon>
        <taxon>Neopterygii</taxon>
        <taxon>Teleostei</taxon>
        <taxon>Neoteleostei</taxon>
        <taxon>Acanthomorphata</taxon>
        <taxon>Eupercaria</taxon>
        <taxon>Tetraodontiformes</taxon>
        <taxon>Tetradontoidea</taxon>
        <taxon>Tetraodontidae</taxon>
        <taxon>Tetraodon</taxon>
    </lineage>
</organism>
<sequence length="35" mass="4043">MELPLGGPALRHYTQSRPRPHRQKLNHRPSRAQVG</sequence>
<feature type="compositionally biased region" description="Basic residues" evidence="1">
    <location>
        <begin position="18"/>
        <end position="35"/>
    </location>
</feature>
<accession>Q4SIG7</accession>
<protein>
    <submittedName>
        <fullName evidence="2">(spotted green pufferfish) hypothetical protein</fullName>
    </submittedName>
</protein>
<proteinExistence type="predicted"/>
<name>Q4SIG7_TETNG</name>
<evidence type="ECO:0000256" key="1">
    <source>
        <dbReference type="SAM" id="MobiDB-lite"/>
    </source>
</evidence>
<dbReference type="AlphaFoldDB" id="Q4SIG7"/>
<dbReference type="OrthoDB" id="8961969at2759"/>
<dbReference type="EMBL" id="CAAE01014581">
    <property type="protein sequence ID" value="CAF99565.1"/>
    <property type="molecule type" value="Genomic_DNA"/>
</dbReference>
<gene>
    <name evidence="2" type="ORF">GSTENG00017694001</name>
</gene>
<reference evidence="2" key="1">
    <citation type="journal article" date="2004" name="Nature">
        <title>Genome duplication in the teleost fish Tetraodon nigroviridis reveals the early vertebrate proto-karyotype.</title>
        <authorList>
            <person name="Jaillon O."/>
            <person name="Aury J.-M."/>
            <person name="Brunet F."/>
            <person name="Petit J.-L."/>
            <person name="Stange-Thomann N."/>
            <person name="Mauceli E."/>
            <person name="Bouneau L."/>
            <person name="Fischer C."/>
            <person name="Ozouf-Costaz C."/>
            <person name="Bernot A."/>
            <person name="Nicaud S."/>
            <person name="Jaffe D."/>
            <person name="Fisher S."/>
            <person name="Lutfalla G."/>
            <person name="Dossat C."/>
            <person name="Segurens B."/>
            <person name="Dasilva C."/>
            <person name="Salanoubat M."/>
            <person name="Levy M."/>
            <person name="Boudet N."/>
            <person name="Castellano S."/>
            <person name="Anthouard V."/>
            <person name="Jubin C."/>
            <person name="Castelli V."/>
            <person name="Katinka M."/>
            <person name="Vacherie B."/>
            <person name="Biemont C."/>
            <person name="Skalli Z."/>
            <person name="Cattolico L."/>
            <person name="Poulain J."/>
            <person name="De Berardinis V."/>
            <person name="Cruaud C."/>
            <person name="Duprat S."/>
            <person name="Brottier P."/>
            <person name="Coutanceau J.-P."/>
            <person name="Gouzy J."/>
            <person name="Parra G."/>
            <person name="Lardier G."/>
            <person name="Chapple C."/>
            <person name="McKernan K.J."/>
            <person name="McEwan P."/>
            <person name="Bosak S."/>
            <person name="Kellis M."/>
            <person name="Volff J.-N."/>
            <person name="Guigo R."/>
            <person name="Zody M.C."/>
            <person name="Mesirov J."/>
            <person name="Lindblad-Toh K."/>
            <person name="Birren B."/>
            <person name="Nusbaum C."/>
            <person name="Kahn D."/>
            <person name="Robinson-Rechavi M."/>
            <person name="Laudet V."/>
            <person name="Schachter V."/>
            <person name="Quetier F."/>
            <person name="Saurin W."/>
            <person name="Scarpelli C."/>
            <person name="Wincker P."/>
            <person name="Lander E.S."/>
            <person name="Weissenbach J."/>
            <person name="Roest Crollius H."/>
        </authorList>
    </citation>
    <scope>NUCLEOTIDE SEQUENCE [LARGE SCALE GENOMIC DNA]</scope>
</reference>
<reference evidence="2" key="2">
    <citation type="submission" date="2004-02" db="EMBL/GenBank/DDBJ databases">
        <authorList>
            <consortium name="Genoscope"/>
            <consortium name="Whitehead Institute Centre for Genome Research"/>
        </authorList>
    </citation>
    <scope>NUCLEOTIDE SEQUENCE</scope>
</reference>